<evidence type="ECO:0000313" key="2">
    <source>
        <dbReference type="Proteomes" id="UP000036987"/>
    </source>
</evidence>
<protein>
    <recommendedName>
        <fullName evidence="3">Alpha/beta-Hydrolases superfamily protein</fullName>
    </recommendedName>
</protein>
<gene>
    <name evidence="1" type="ORF">ZOSMA_7G01100</name>
</gene>
<keyword evidence="2" id="KW-1185">Reference proteome</keyword>
<dbReference type="InterPro" id="IPR010765">
    <property type="entry name" value="DUF1350"/>
</dbReference>
<dbReference type="OrthoDB" id="3980at2759"/>
<accession>A0A0K9NMS5</accession>
<dbReference type="InterPro" id="IPR029058">
    <property type="entry name" value="AB_hydrolase_fold"/>
</dbReference>
<name>A0A0K9NMS5_ZOSMR</name>
<dbReference type="SUPFAM" id="SSF53474">
    <property type="entry name" value="alpha/beta-Hydrolases"/>
    <property type="match status" value="1"/>
</dbReference>
<organism evidence="1 2">
    <name type="scientific">Zostera marina</name>
    <name type="common">Eelgrass</name>
    <dbReference type="NCBI Taxonomy" id="29655"/>
    <lineage>
        <taxon>Eukaryota</taxon>
        <taxon>Viridiplantae</taxon>
        <taxon>Streptophyta</taxon>
        <taxon>Embryophyta</taxon>
        <taxon>Tracheophyta</taxon>
        <taxon>Spermatophyta</taxon>
        <taxon>Magnoliopsida</taxon>
        <taxon>Liliopsida</taxon>
        <taxon>Zosteraceae</taxon>
        <taxon>Zostera</taxon>
    </lineage>
</organism>
<evidence type="ECO:0008006" key="3">
    <source>
        <dbReference type="Google" id="ProtNLM"/>
    </source>
</evidence>
<dbReference type="ESTHER" id="zosmr-a0a0k9nms5">
    <property type="family name" value="Duf_1350"/>
</dbReference>
<dbReference type="PANTHER" id="PTHR34127">
    <property type="entry name" value="OS04G0405600 PROTEIN"/>
    <property type="match status" value="1"/>
</dbReference>
<comment type="caution">
    <text evidence="1">The sequence shown here is derived from an EMBL/GenBank/DDBJ whole genome shotgun (WGS) entry which is preliminary data.</text>
</comment>
<dbReference type="PANTHER" id="PTHR34127:SF3">
    <property type="entry name" value="INITIATION FACTOR 4F SUBUNIT (DUF1350)"/>
    <property type="match status" value="1"/>
</dbReference>
<reference evidence="2" key="1">
    <citation type="journal article" date="2016" name="Nature">
        <title>The genome of the seagrass Zostera marina reveals angiosperm adaptation to the sea.</title>
        <authorList>
            <person name="Olsen J.L."/>
            <person name="Rouze P."/>
            <person name="Verhelst B."/>
            <person name="Lin Y.-C."/>
            <person name="Bayer T."/>
            <person name="Collen J."/>
            <person name="Dattolo E."/>
            <person name="De Paoli E."/>
            <person name="Dittami S."/>
            <person name="Maumus F."/>
            <person name="Michel G."/>
            <person name="Kersting A."/>
            <person name="Lauritano C."/>
            <person name="Lohaus R."/>
            <person name="Toepel M."/>
            <person name="Tonon T."/>
            <person name="Vanneste K."/>
            <person name="Amirebrahimi M."/>
            <person name="Brakel J."/>
            <person name="Bostroem C."/>
            <person name="Chovatia M."/>
            <person name="Grimwood J."/>
            <person name="Jenkins J.W."/>
            <person name="Jueterbock A."/>
            <person name="Mraz A."/>
            <person name="Stam W.T."/>
            <person name="Tice H."/>
            <person name="Bornberg-Bauer E."/>
            <person name="Green P.J."/>
            <person name="Pearson G.A."/>
            <person name="Procaccini G."/>
            <person name="Duarte C.M."/>
            <person name="Schmutz J."/>
            <person name="Reusch T.B.H."/>
            <person name="Van de Peer Y."/>
        </authorList>
    </citation>
    <scope>NUCLEOTIDE SEQUENCE [LARGE SCALE GENOMIC DNA]</scope>
    <source>
        <strain evidence="2">cv. Finnish</strain>
    </source>
</reference>
<dbReference type="OMA" id="VYDQEAM"/>
<dbReference type="EMBL" id="LFYR01001978">
    <property type="protein sequence ID" value="KMZ58079.1"/>
    <property type="molecule type" value="Genomic_DNA"/>
</dbReference>
<dbReference type="Pfam" id="PF07082">
    <property type="entry name" value="DUF1350"/>
    <property type="match status" value="1"/>
</dbReference>
<proteinExistence type="predicted"/>
<dbReference type="AlphaFoldDB" id="A0A0K9NMS5"/>
<dbReference type="STRING" id="29655.A0A0K9NMS5"/>
<sequence>MALSVHPPLFLRYRCTPSAPSFLTNTFSSLLTLTISKRQRFEPKRTRSATPIFFLQSTHKTTSCNTSNYMRQDSCLIFPPLPPTKPLAIIQFFGGAFIGAIPEVTYSYLIELLAKQGFLIVSVPYDVTFDHSLAASEVHRRFNSCLDNLMSFGLPYAGLKASDLEGLPLYSIGHSNGALLQVLVGSYFSHRLPKANAIISFNNRPASEAVPYFEQFGPLVHQATPIIDESPIYTLAASATGDALNVILDVAGALTVGSDPNAIVSLNKFVDQLPAVLNQVSQGISEFRPTPSENREFIKQSYNVPHTLLVKFSDDGIDESDLLESILRPRVDAICGKLENVILSGNHITPCTQDIKWQVGESYTPVDAFAQGLKSWSLNDVRTLAKSIGDWLKCIS</sequence>
<evidence type="ECO:0000313" key="1">
    <source>
        <dbReference type="EMBL" id="KMZ58079.1"/>
    </source>
</evidence>
<dbReference type="Proteomes" id="UP000036987">
    <property type="component" value="Unassembled WGS sequence"/>
</dbReference>